<organism evidence="1 2">
    <name type="scientific">Heterodera trifolii</name>
    <dbReference type="NCBI Taxonomy" id="157864"/>
    <lineage>
        <taxon>Eukaryota</taxon>
        <taxon>Metazoa</taxon>
        <taxon>Ecdysozoa</taxon>
        <taxon>Nematoda</taxon>
        <taxon>Chromadorea</taxon>
        <taxon>Rhabditida</taxon>
        <taxon>Tylenchina</taxon>
        <taxon>Tylenchomorpha</taxon>
        <taxon>Tylenchoidea</taxon>
        <taxon>Heteroderidae</taxon>
        <taxon>Heteroderinae</taxon>
        <taxon>Heterodera</taxon>
    </lineage>
</organism>
<sequence length="76" mass="8380">MVIKGAMCGWVMVHLHRSVVPPSVSLSLRIVCCFCGRHSQPFQGGKMQQMRAIITMYKIKSYSLSAPSQVNNPGEA</sequence>
<name>A0ABD2IP94_9BILA</name>
<proteinExistence type="predicted"/>
<dbReference type="Proteomes" id="UP001620626">
    <property type="component" value="Unassembled WGS sequence"/>
</dbReference>
<reference evidence="1 2" key="1">
    <citation type="submission" date="2024-10" db="EMBL/GenBank/DDBJ databases">
        <authorList>
            <person name="Kim D."/>
        </authorList>
    </citation>
    <scope>NUCLEOTIDE SEQUENCE [LARGE SCALE GENOMIC DNA]</scope>
    <source>
        <strain evidence="1">BH-2024</strain>
    </source>
</reference>
<dbReference type="EMBL" id="JBICBT010001143">
    <property type="protein sequence ID" value="KAL3081016.1"/>
    <property type="molecule type" value="Genomic_DNA"/>
</dbReference>
<comment type="caution">
    <text evidence="1">The sequence shown here is derived from an EMBL/GenBank/DDBJ whole genome shotgun (WGS) entry which is preliminary data.</text>
</comment>
<evidence type="ECO:0000313" key="1">
    <source>
        <dbReference type="EMBL" id="KAL3081016.1"/>
    </source>
</evidence>
<evidence type="ECO:0000313" key="2">
    <source>
        <dbReference type="Proteomes" id="UP001620626"/>
    </source>
</evidence>
<evidence type="ECO:0008006" key="3">
    <source>
        <dbReference type="Google" id="ProtNLM"/>
    </source>
</evidence>
<protein>
    <recommendedName>
        <fullName evidence="3">Secreted protein</fullName>
    </recommendedName>
</protein>
<keyword evidence="2" id="KW-1185">Reference proteome</keyword>
<dbReference type="AlphaFoldDB" id="A0ABD2IP94"/>
<gene>
    <name evidence="1" type="ORF">niasHT_037484</name>
</gene>
<accession>A0ABD2IP94</accession>